<dbReference type="GO" id="GO:0008270">
    <property type="term" value="F:zinc ion binding"/>
    <property type="evidence" value="ECO:0007669"/>
    <property type="project" value="InterPro"/>
</dbReference>
<keyword evidence="3" id="KW-0238">DNA-binding</keyword>
<dbReference type="OrthoDB" id="25921at2759"/>
<dbReference type="InterPro" id="IPR051711">
    <property type="entry name" value="Stress_Response_Reg"/>
</dbReference>
<evidence type="ECO:0000256" key="4">
    <source>
        <dbReference type="ARBA" id="ARBA00023163"/>
    </source>
</evidence>
<organism evidence="8">
    <name type="scientific">Dichomitus squalens</name>
    <dbReference type="NCBI Taxonomy" id="114155"/>
    <lineage>
        <taxon>Eukaryota</taxon>
        <taxon>Fungi</taxon>
        <taxon>Dikarya</taxon>
        <taxon>Basidiomycota</taxon>
        <taxon>Agaricomycotina</taxon>
        <taxon>Agaricomycetes</taxon>
        <taxon>Polyporales</taxon>
        <taxon>Polyporaceae</taxon>
        <taxon>Dichomitus</taxon>
    </lineage>
</organism>
<keyword evidence="4" id="KW-0804">Transcription</keyword>
<reference evidence="8" key="1">
    <citation type="submission" date="2019-01" db="EMBL/GenBank/DDBJ databases">
        <title>Draft genome sequences of three monokaryotic isolates of the white-rot basidiomycete fungus Dichomitus squalens.</title>
        <authorList>
            <consortium name="DOE Joint Genome Institute"/>
            <person name="Lopez S.C."/>
            <person name="Andreopoulos B."/>
            <person name="Pangilinan J."/>
            <person name="Lipzen A."/>
            <person name="Riley R."/>
            <person name="Ahrendt S."/>
            <person name="Ng V."/>
            <person name="Barry K."/>
            <person name="Daum C."/>
            <person name="Grigoriev I.V."/>
            <person name="Hilden K.S."/>
            <person name="Makela M.R."/>
            <person name="de Vries R.P."/>
        </authorList>
    </citation>
    <scope>NUCLEOTIDE SEQUENCE [LARGE SCALE GENOMIC DNA]</scope>
    <source>
        <strain evidence="8">OM18370.1</strain>
    </source>
</reference>
<evidence type="ECO:0000256" key="3">
    <source>
        <dbReference type="ARBA" id="ARBA00023125"/>
    </source>
</evidence>
<dbReference type="GO" id="GO:0043565">
    <property type="term" value="F:sequence-specific DNA binding"/>
    <property type="evidence" value="ECO:0007669"/>
    <property type="project" value="TreeGrafter"/>
</dbReference>
<dbReference type="Pfam" id="PF00172">
    <property type="entry name" value="Zn_clus"/>
    <property type="match status" value="1"/>
</dbReference>
<evidence type="ECO:0000256" key="2">
    <source>
        <dbReference type="ARBA" id="ARBA00023015"/>
    </source>
</evidence>
<gene>
    <name evidence="8" type="ORF">BD311DRAFT_73648</name>
</gene>
<evidence type="ECO:0000256" key="5">
    <source>
        <dbReference type="ARBA" id="ARBA00023242"/>
    </source>
</evidence>
<dbReference type="SMART" id="SM00066">
    <property type="entry name" value="GAL4"/>
    <property type="match status" value="1"/>
</dbReference>
<dbReference type="GO" id="GO:0000981">
    <property type="term" value="F:DNA-binding transcription factor activity, RNA polymerase II-specific"/>
    <property type="evidence" value="ECO:0007669"/>
    <property type="project" value="InterPro"/>
</dbReference>
<dbReference type="GO" id="GO:0005634">
    <property type="term" value="C:nucleus"/>
    <property type="evidence" value="ECO:0007669"/>
    <property type="project" value="UniProtKB-SubCell"/>
</dbReference>
<dbReference type="AlphaFoldDB" id="A0A4Q9MCD9"/>
<comment type="subcellular location">
    <subcellularLocation>
        <location evidence="1">Nucleus</location>
    </subcellularLocation>
</comment>
<feature type="region of interest" description="Disordered" evidence="6">
    <location>
        <begin position="1"/>
        <end position="44"/>
    </location>
</feature>
<dbReference type="PROSITE" id="PS00463">
    <property type="entry name" value="ZN2_CY6_FUNGAL_1"/>
    <property type="match status" value="1"/>
</dbReference>
<dbReference type="PANTHER" id="PTHR47540:SF2">
    <property type="entry name" value="ZN(II)2CYS6 TRANSCRIPTION FACTOR (EUROFUNG)"/>
    <property type="match status" value="1"/>
</dbReference>
<dbReference type="EMBL" id="ML143504">
    <property type="protein sequence ID" value="TBU23466.1"/>
    <property type="molecule type" value="Genomic_DNA"/>
</dbReference>
<dbReference type="PANTHER" id="PTHR47540">
    <property type="entry name" value="THIAMINE REPRESSIBLE GENES REGULATORY PROTEIN THI5"/>
    <property type="match status" value="1"/>
</dbReference>
<feature type="compositionally biased region" description="Polar residues" evidence="6">
    <location>
        <begin position="1"/>
        <end position="29"/>
    </location>
</feature>
<accession>A0A4Q9MCD9</accession>
<dbReference type="InterPro" id="IPR036864">
    <property type="entry name" value="Zn2-C6_fun-type_DNA-bd_sf"/>
</dbReference>
<evidence type="ECO:0000256" key="6">
    <source>
        <dbReference type="SAM" id="MobiDB-lite"/>
    </source>
</evidence>
<evidence type="ECO:0000259" key="7">
    <source>
        <dbReference type="PROSITE" id="PS50048"/>
    </source>
</evidence>
<protein>
    <recommendedName>
        <fullName evidence="7">Zn(2)-C6 fungal-type domain-containing protein</fullName>
    </recommendedName>
</protein>
<dbReference type="InterPro" id="IPR001138">
    <property type="entry name" value="Zn2Cys6_DnaBD"/>
</dbReference>
<dbReference type="Gene3D" id="4.10.240.10">
    <property type="entry name" value="Zn(2)-C6 fungal-type DNA-binding domain"/>
    <property type="match status" value="1"/>
</dbReference>
<evidence type="ECO:0000256" key="1">
    <source>
        <dbReference type="ARBA" id="ARBA00004123"/>
    </source>
</evidence>
<evidence type="ECO:0000313" key="8">
    <source>
        <dbReference type="EMBL" id="TBU23466.1"/>
    </source>
</evidence>
<dbReference type="Proteomes" id="UP000292957">
    <property type="component" value="Unassembled WGS sequence"/>
</dbReference>
<proteinExistence type="predicted"/>
<dbReference type="GO" id="GO:0045944">
    <property type="term" value="P:positive regulation of transcription by RNA polymerase II"/>
    <property type="evidence" value="ECO:0007669"/>
    <property type="project" value="TreeGrafter"/>
</dbReference>
<name>A0A4Q9MCD9_9APHY</name>
<keyword evidence="5" id="KW-0539">Nucleus</keyword>
<dbReference type="PROSITE" id="PS50048">
    <property type="entry name" value="ZN2_CY6_FUNGAL_2"/>
    <property type="match status" value="1"/>
</dbReference>
<sequence>MAAMDSSNSPGSSVDQAATPQAEQQNGASMSPAPDVKPSQTSSILKERRFKLSRACDRCRRRRIKCDEGHPCQSCLTSSSACTFEEPGKRTHPHKSKYASAVSSLRTLPRLCVFLLCASVSSSLGLASPGPLHPKRGLTYPGHDCQVTATTLSRSRLLSPVVPLGQPSPYIHTFEGSSAPFYVRHL</sequence>
<keyword evidence="2" id="KW-0805">Transcription regulation</keyword>
<feature type="domain" description="Zn(2)-C6 fungal-type" evidence="7">
    <location>
        <begin position="55"/>
        <end position="84"/>
    </location>
</feature>
<dbReference type="SUPFAM" id="SSF57701">
    <property type="entry name" value="Zn2/Cys6 DNA-binding domain"/>
    <property type="match status" value="1"/>
</dbReference>